<keyword evidence="2" id="KW-1185">Reference proteome</keyword>
<reference evidence="1 2" key="1">
    <citation type="submission" date="2012-12" db="EMBL/GenBank/DDBJ databases">
        <title>Genome Assembly of Photobacterium sp. AK15.</title>
        <authorList>
            <person name="Khatri I."/>
            <person name="Vaidya B."/>
            <person name="Srinivas T.N.R."/>
            <person name="Subramanian S."/>
            <person name="Pinnaka A."/>
        </authorList>
    </citation>
    <scope>NUCLEOTIDE SEQUENCE [LARGE SCALE GENOMIC DNA]</scope>
    <source>
        <strain evidence="1 2">AK15</strain>
    </source>
</reference>
<gene>
    <name evidence="1" type="ORF">C942_00737</name>
</gene>
<accession>L8JDQ6</accession>
<name>L8JDQ6_9GAMM</name>
<organism evidence="1 2">
    <name type="scientific">Photobacterium marinum</name>
    <dbReference type="NCBI Taxonomy" id="1056511"/>
    <lineage>
        <taxon>Bacteria</taxon>
        <taxon>Pseudomonadati</taxon>
        <taxon>Pseudomonadota</taxon>
        <taxon>Gammaproteobacteria</taxon>
        <taxon>Vibrionales</taxon>
        <taxon>Vibrionaceae</taxon>
        <taxon>Photobacterium</taxon>
    </lineage>
</organism>
<protein>
    <submittedName>
        <fullName evidence="1">Uncharacterized protein</fullName>
    </submittedName>
</protein>
<comment type="caution">
    <text evidence="1">The sequence shown here is derived from an EMBL/GenBank/DDBJ whole genome shotgun (WGS) entry which is preliminary data.</text>
</comment>
<proteinExistence type="predicted"/>
<evidence type="ECO:0000313" key="2">
    <source>
        <dbReference type="Proteomes" id="UP000011134"/>
    </source>
</evidence>
<evidence type="ECO:0000313" key="1">
    <source>
        <dbReference type="EMBL" id="ELR65654.1"/>
    </source>
</evidence>
<dbReference type="PATRIC" id="fig|1056511.3.peg.2226"/>
<dbReference type="AlphaFoldDB" id="L8JDQ6"/>
<sequence>MAFESVDERGSFDSLMLIRLSSDFLQQVKSVSDGVGYQRSKLFGL</sequence>
<dbReference type="Proteomes" id="UP000011134">
    <property type="component" value="Unassembled WGS sequence"/>
</dbReference>
<dbReference type="EMBL" id="AMZO01000016">
    <property type="protein sequence ID" value="ELR65654.1"/>
    <property type="molecule type" value="Genomic_DNA"/>
</dbReference>